<feature type="compositionally biased region" description="Low complexity" evidence="1">
    <location>
        <begin position="146"/>
        <end position="163"/>
    </location>
</feature>
<keyword evidence="5" id="KW-1185">Reference proteome</keyword>
<name>A0A8W8LY87_MAGGI</name>
<dbReference type="Gene3D" id="3.30.70.960">
    <property type="entry name" value="SEA domain"/>
    <property type="match status" value="1"/>
</dbReference>
<evidence type="ECO:0000256" key="1">
    <source>
        <dbReference type="SAM" id="MobiDB-lite"/>
    </source>
</evidence>
<sequence>MTTTTIPKPTAVIFEGKVKFAVEWHPALENKSSEEYQNVSAHFLTLMAAVYENGELKDVYVRTEIISITRGSIDIKYNQTFTQPETVENGTVIEVDNATVIDTFEKGIKELEANSSVHNQAIQALVQTFNITHVKIELRELPRPTPTTTSSSTPTSSVKTTRSLEVTETPENNKSWLKPTIIGSVAGGVVLLIVLAIIVRTVRKRQRDKDSIIWDDGLYMEPTFTKLDTDDSAYSTYNPIYNLNGGKLEIDSTQAH</sequence>
<dbReference type="Proteomes" id="UP000005408">
    <property type="component" value="Unassembled WGS sequence"/>
</dbReference>
<keyword evidence="2" id="KW-0472">Membrane</keyword>
<evidence type="ECO:0000313" key="5">
    <source>
        <dbReference type="Proteomes" id="UP000005408"/>
    </source>
</evidence>
<dbReference type="PROSITE" id="PS50024">
    <property type="entry name" value="SEA"/>
    <property type="match status" value="1"/>
</dbReference>
<dbReference type="AlphaFoldDB" id="A0A8W8LY87"/>
<dbReference type="SMART" id="SM00200">
    <property type="entry name" value="SEA"/>
    <property type="match status" value="1"/>
</dbReference>
<evidence type="ECO:0000313" key="4">
    <source>
        <dbReference type="EnsemblMetazoa" id="G30170.1:cds"/>
    </source>
</evidence>
<feature type="region of interest" description="Disordered" evidence="1">
    <location>
        <begin position="140"/>
        <end position="170"/>
    </location>
</feature>
<reference evidence="4" key="1">
    <citation type="submission" date="2022-08" db="UniProtKB">
        <authorList>
            <consortium name="EnsemblMetazoa"/>
        </authorList>
    </citation>
    <scope>IDENTIFICATION</scope>
    <source>
        <strain evidence="4">05x7-T-G4-1.051#20</strain>
    </source>
</reference>
<keyword evidence="2" id="KW-0812">Transmembrane</keyword>
<dbReference type="InterPro" id="IPR036364">
    <property type="entry name" value="SEA_dom_sf"/>
</dbReference>
<evidence type="ECO:0000259" key="3">
    <source>
        <dbReference type="PROSITE" id="PS50024"/>
    </source>
</evidence>
<evidence type="ECO:0000256" key="2">
    <source>
        <dbReference type="SAM" id="Phobius"/>
    </source>
</evidence>
<feature type="domain" description="SEA" evidence="3">
    <location>
        <begin position="10"/>
        <end position="123"/>
    </location>
</feature>
<proteinExistence type="predicted"/>
<feature type="transmembrane region" description="Helical" evidence="2">
    <location>
        <begin position="176"/>
        <end position="199"/>
    </location>
</feature>
<protein>
    <recommendedName>
        <fullName evidence="3">SEA domain-containing protein</fullName>
    </recommendedName>
</protein>
<accession>A0A8W8LY87</accession>
<dbReference type="SUPFAM" id="SSF82671">
    <property type="entry name" value="SEA domain"/>
    <property type="match status" value="1"/>
</dbReference>
<dbReference type="InterPro" id="IPR000082">
    <property type="entry name" value="SEA_dom"/>
</dbReference>
<dbReference type="EnsemblMetazoa" id="G30170.1">
    <property type="protein sequence ID" value="G30170.1:cds"/>
    <property type="gene ID" value="G30170"/>
</dbReference>
<keyword evidence="2" id="KW-1133">Transmembrane helix</keyword>
<dbReference type="Pfam" id="PF01390">
    <property type="entry name" value="SEA"/>
    <property type="match status" value="1"/>
</dbReference>
<organism evidence="4 5">
    <name type="scientific">Magallana gigas</name>
    <name type="common">Pacific oyster</name>
    <name type="synonym">Crassostrea gigas</name>
    <dbReference type="NCBI Taxonomy" id="29159"/>
    <lineage>
        <taxon>Eukaryota</taxon>
        <taxon>Metazoa</taxon>
        <taxon>Spiralia</taxon>
        <taxon>Lophotrochozoa</taxon>
        <taxon>Mollusca</taxon>
        <taxon>Bivalvia</taxon>
        <taxon>Autobranchia</taxon>
        <taxon>Pteriomorphia</taxon>
        <taxon>Ostreida</taxon>
        <taxon>Ostreoidea</taxon>
        <taxon>Ostreidae</taxon>
        <taxon>Magallana</taxon>
    </lineage>
</organism>